<accession>A0A0F6AZ23</accession>
<gene>
    <name evidence="1" type="ordered locus">STM14_1000</name>
</gene>
<dbReference type="EMBL" id="CP001363">
    <property type="protein sequence ID" value="ACY87497.1"/>
    <property type="molecule type" value="Genomic_DNA"/>
</dbReference>
<dbReference type="AlphaFoldDB" id="A0A0F6AZ23"/>
<dbReference type="Proteomes" id="UP000002695">
    <property type="component" value="Chromosome"/>
</dbReference>
<proteinExistence type="predicted"/>
<evidence type="ECO:0000313" key="1">
    <source>
        <dbReference type="EMBL" id="ACY87497.1"/>
    </source>
</evidence>
<organism evidence="1 2">
    <name type="scientific">Salmonella typhimurium (strain 14028s / SGSC 2262)</name>
    <dbReference type="NCBI Taxonomy" id="588858"/>
    <lineage>
        <taxon>Bacteria</taxon>
        <taxon>Pseudomonadati</taxon>
        <taxon>Pseudomonadota</taxon>
        <taxon>Gammaproteobacteria</taxon>
        <taxon>Enterobacterales</taxon>
        <taxon>Enterobacteriaceae</taxon>
        <taxon>Salmonella</taxon>
    </lineage>
</organism>
<name>A0A0F6AZ23_SALT1</name>
<evidence type="ECO:0000313" key="2">
    <source>
        <dbReference type="Proteomes" id="UP000002695"/>
    </source>
</evidence>
<dbReference type="KEGG" id="seo:STM14_1000"/>
<keyword evidence="2" id="KW-1185">Reference proteome</keyword>
<reference evidence="1 2" key="1">
    <citation type="journal article" date="2010" name="J. Bacteriol.">
        <title>Short-term signatures of evolutionary change in the Salmonella enterica serovar typhimurium 14028 genome.</title>
        <authorList>
            <person name="Jarvik T."/>
            <person name="Smillie C."/>
            <person name="Groisman E.A."/>
            <person name="Ochman H."/>
        </authorList>
    </citation>
    <scope>NUCLEOTIDE SEQUENCE [LARGE SCALE GENOMIC DNA]</scope>
    <source>
        <strain evidence="2">14028s / SGSC 2262</strain>
    </source>
</reference>
<dbReference type="HOGENOM" id="CLU_3047786_0_0_6"/>
<sequence>MFLGNGIVEFTPETGTECRPFTILKRYLYQIIKFYFYLCYCNNKLHVSFCYQRT</sequence>
<protein>
    <submittedName>
        <fullName evidence="1">Uncharacterized protein</fullName>
    </submittedName>
</protein>